<accession>A0ABS6KPS7</accession>
<dbReference type="Pfam" id="PF26525">
    <property type="entry name" value="DUF8174"/>
    <property type="match status" value="1"/>
</dbReference>
<sequence length="205" mass="22034">MTGSYQYPEHLPPQPQPEQMPSAYPGTLPPPVPYPKRRRWPKILAAVLAVAAVAGVLSAVVFAGRRGPTTPAAVSDAKAQAAIQEYLNALLDGDDETVARHTLCGLYDGVKDRKADLAVAGLAGDAFRKQFSHVEVLSIDKNVPWSTTQAQVLFTMKVAPARASARGKSPADQEQQGVAQLLVQRDGKNEQVLVCSYVLRTSGLY</sequence>
<dbReference type="Proteomes" id="UP000812982">
    <property type="component" value="Unassembled WGS sequence"/>
</dbReference>
<reference evidence="4 5" key="1">
    <citation type="journal article" date="2021" name="Sci. Rep.">
        <title>Phenotypic and genomic hallmarks of a novel, potentially pathogenic rapidly growing Mycobacterium species related to the Mycobacterium fortuitum complex.</title>
        <authorList>
            <person name="Gharbi R."/>
            <person name="Khanna V."/>
            <person name="Frigui W."/>
            <person name="Mhenni B."/>
            <person name="Brosch R."/>
            <person name="Mardassi H."/>
        </authorList>
    </citation>
    <scope>NUCLEOTIDE SEQUENCE [LARGE SCALE GENOMIC DNA]</scope>
    <source>
        <strain evidence="4 5">TNTM28</strain>
    </source>
</reference>
<evidence type="ECO:0000313" key="4">
    <source>
        <dbReference type="EMBL" id="MBU9765579.1"/>
    </source>
</evidence>
<evidence type="ECO:0000256" key="1">
    <source>
        <dbReference type="SAM" id="MobiDB-lite"/>
    </source>
</evidence>
<comment type="caution">
    <text evidence="4">The sequence shown here is derived from an EMBL/GenBank/DDBJ whole genome shotgun (WGS) entry which is preliminary data.</text>
</comment>
<feature type="transmembrane region" description="Helical" evidence="2">
    <location>
        <begin position="43"/>
        <end position="64"/>
    </location>
</feature>
<dbReference type="RefSeq" id="WP_217159326.1">
    <property type="nucleotide sequence ID" value="NZ_VOMB01000020.1"/>
</dbReference>
<feature type="region of interest" description="Disordered" evidence="1">
    <location>
        <begin position="1"/>
        <end position="30"/>
    </location>
</feature>
<organism evidence="4 5">
    <name type="scientific">[Mycobacterium] fortunisiensis</name>
    <dbReference type="NCBI Taxonomy" id="2600579"/>
    <lineage>
        <taxon>Bacteria</taxon>
        <taxon>Bacillati</taxon>
        <taxon>Actinomycetota</taxon>
        <taxon>Actinomycetes</taxon>
        <taxon>Mycobacteriales</taxon>
        <taxon>Mycobacteriaceae</taxon>
        <taxon>Mycolicibacterium</taxon>
    </lineage>
</organism>
<gene>
    <name evidence="4" type="ORF">FR943_17210</name>
</gene>
<keyword evidence="2" id="KW-1133">Transmembrane helix</keyword>
<evidence type="ECO:0000256" key="2">
    <source>
        <dbReference type="SAM" id="Phobius"/>
    </source>
</evidence>
<proteinExistence type="predicted"/>
<protein>
    <recommendedName>
        <fullName evidence="3">DUF8174 domain-containing protein</fullName>
    </recommendedName>
</protein>
<dbReference type="InterPro" id="IPR058487">
    <property type="entry name" value="DUF8174"/>
</dbReference>
<keyword evidence="2" id="KW-0812">Transmembrane</keyword>
<evidence type="ECO:0000259" key="3">
    <source>
        <dbReference type="Pfam" id="PF26525"/>
    </source>
</evidence>
<keyword evidence="5" id="KW-1185">Reference proteome</keyword>
<dbReference type="EMBL" id="VOMB01000020">
    <property type="protein sequence ID" value="MBU9765579.1"/>
    <property type="molecule type" value="Genomic_DNA"/>
</dbReference>
<name>A0ABS6KPS7_9MYCO</name>
<feature type="domain" description="DUF8174" evidence="3">
    <location>
        <begin position="70"/>
        <end position="200"/>
    </location>
</feature>
<keyword evidence="2" id="KW-0472">Membrane</keyword>
<evidence type="ECO:0000313" key="5">
    <source>
        <dbReference type="Proteomes" id="UP000812982"/>
    </source>
</evidence>